<organism evidence="3 4">
    <name type="scientific">Floridaenema flaviceps BLCC-F50</name>
    <dbReference type="NCBI Taxonomy" id="3153642"/>
    <lineage>
        <taxon>Bacteria</taxon>
        <taxon>Bacillati</taxon>
        <taxon>Cyanobacteriota</taxon>
        <taxon>Cyanophyceae</taxon>
        <taxon>Oscillatoriophycideae</taxon>
        <taxon>Aerosakkonematales</taxon>
        <taxon>Aerosakkonemataceae</taxon>
        <taxon>Floridanema</taxon>
        <taxon>Floridanema flaviceps</taxon>
    </lineage>
</organism>
<proteinExistence type="predicted"/>
<protein>
    <submittedName>
        <fullName evidence="3">Esterase-like activity of phytase family protein</fullName>
    </submittedName>
</protein>
<comment type="caution">
    <text evidence="3">The sequence shown here is derived from an EMBL/GenBank/DDBJ whole genome shotgun (WGS) entry which is preliminary data.</text>
</comment>
<name>A0ABV4XL01_9CYAN</name>
<dbReference type="InterPro" id="IPR001343">
    <property type="entry name" value="Hemolysn_Ca-bd"/>
</dbReference>
<sequence length="2242" mass="242258">MSPKVILISLDGATASIVNSYLDSGVLEANKGLGLLKSKGVAAANETITPSLTAPSHIAIATGSTAAKNDINANTFHLVASPFNQNVSGFAAPIGGYNISIDGASESDNPTAEPLWVDLRAAGKKVVTATFPGGDGIDVRINASDPNSAIVQSKDVRTVDYTVPFGAFGGVAARGFSLTKNDFVAAPQQTITQLNAAGKTSFSPILQTKTSLEKFTVGGINFDLQIAALDTTNDNQTNYDTLAIFDATQGIKSGPFNLPSTGPAYIKASENTSKLFYLEGTSNKVGTSFYVSNLAPDLSSVRVARYSANFIPRPTNNPAVLANVDDINNNIGFWLPQADFRIPERLSPGFEQFPDAELEVIYADQVRTFVDYQTRLALRAIQQNPNADLVMTYFEQPDGSEHQFLLTDPRQPTDFTNPNSIGSGQDPQKIARYQRYVQTAYKAANDAVQKIIDTVGTDSTGIPNSNIMVVSDHGFAPFHTAVSINNILRNAGFDTNKVRAISSGPAVNIYINLQGREPNGTVTPTEYVQLQRQVIDTLKNVVDSNPNYAQGGTPVFDKIYDRPVPANPTSADIIKANNEFIGQDSGDVFALLKLGYNFDGTQTPVVQRKDDPATNSPIFSVPNFYGAHGYDPTLNEMKAIFYAAGPDVGKLNLSQVRNIDVAPTINNLLGVTSAETVQGNPINLQPKTMTELKGFALLPADTFAGGPPSGSQASGLGGPFPAQPVQGFSGVQFADKDSYWFMPDNGFGAKANSPDFLLRIYRVSPGFKGVGNGDGKVKIDEFISLSDPDKKIPFQIVNEGTSQRLLTGADFDIESFVFDKDGTIWIGDELGPYLLHFDRTGKLLEAPIATPKFEQVNTLTGEIPIVIGHRGASGYRPEHTLASYELAIDMGADYIEPDLVSTKDGVLVARHENDITGTTDVANRPEFADRKTTKVVDGQSITGWFTEDFTLAELKTLRAKERLSFRDQSFNGQFEIPTLQEVIDLAKRKSAETGRTIGIYPETKHPTYFQSIGLPLEDRLVDVLNKNGYIGPEAPVYIQSFEVANLKYLNTKTDVPLVQLLDAVDVGPDGKLIETKPYDFVVSGDPRTYGDLRTPQGLAEIATYADGIGPWKRMIVSVDANNKTLPPTTLVQDAHAAGLLVHPYTFRNEPTYLATDYNGDPDAEYDQFYKLGVDGLFSDFSNTAVNERQDLLVKDVVRSPDNPDVLSGKATANLGRSRGYEGLAINPQKTKLYALLEGPVTGDPQDALRINSFDLEKNQFRGTVGFYRMEAAGNSIGDFTVINENEYLVIERDQNQGDAARLKKIYKIDLSKKDANGYVAKEEVADLLNIQDPNDLNGDGSRVFRFPFVTIEDVLVIDSNTILVANDNNYRSGTGRPPGPDQNEILLLKLDKPLNVDPRVGVGAVQQGTSTDRSFQGLFDAKYYLATYSDVADAVAKGSIKSAYDHFAQYGMDEGRNPNSLFALGYLSENPDVAQAVTNGQFKSGFEHFFRLGYKEQRNISNQFRQFFDDSYYLGNNSDVDAAVKAGRYKSAIEHYIKTGLAEGRAPSANYATFNDFYLTSNPDVAQAVRQGSLRSGMQHLMLYGLSEGREQLTQFNTILSNFNPGFYRQLYQDVTDAVSQGKISSPLDHFIKYGLNEGRIPSAKFNGNAYLGENPDIAFAIAQGKYKSSFQYYLSSGYKEGRNSDTVDYSGNPRGVDVNLATGIAKPNQTTTISFDNLPALAQTAAGQTINLGGFSGLTYEGKAANGNLKFITHTDRGPNAEPTDVNGVTSRPFPIPSFQPSWVRFEVNPNTGNITNLQRVGLTNKDGKPLTGLPNLRGTSGLANSDEVPVDVFGKTLDRDPFGVDLEGITRADDGTYWMVEEYRPSILHFDSNGKLIERYVPRGANASGVVTGVEALPSIYAQRRNNRGFEAVAYQNGKVYAFIQSGIDNPDVANDSNSRNSLNLRILEFDPNTKTTTAEYLYRIESLSSDKIGDAVSLSNGKFLVVERDDNSGARAFKKVYQIDLSGATNLSNADLTKLPVGKTIETATLDELTAAGIKPVSKQLYVDLIAAGYDPSADAKVEGLTLIDGNTIAVINDNDFGIGGATLDTKTGLLTSNNSNLKPLLGIVTNSTEQSNVSNVNNITGTAFNDKLTGNSNANFIEGGNGKDTLAGGGGADIFFYNSPNEGGDTITDFSSDDRIYLSAAGFLSGLTAGGSLLYNTTTGVFSFDPDGAGPQTAIAIATLSGTPALTAGQIAIV</sequence>
<dbReference type="InterPro" id="IPR027372">
    <property type="entry name" value="Phytase-like_dom"/>
</dbReference>
<reference evidence="3 4" key="1">
    <citation type="submission" date="2024-09" db="EMBL/GenBank/DDBJ databases">
        <title>Floridaenema gen nov. (Aerosakkonemataceae, Aerosakkonematales ord. nov., Cyanobacteria) from benthic tropical and subtropical fresh waters, with the description of four new species.</title>
        <authorList>
            <person name="Moretto J.A."/>
            <person name="Berthold D.E."/>
            <person name="Lefler F.W."/>
            <person name="Huang I.-S."/>
            <person name="Laughinghouse H. IV."/>
        </authorList>
    </citation>
    <scope>NUCLEOTIDE SEQUENCE [LARGE SCALE GENOMIC DNA]</scope>
    <source>
        <strain evidence="3 4">BLCC-F50</strain>
    </source>
</reference>
<dbReference type="InterPro" id="IPR011049">
    <property type="entry name" value="Serralysin-like_metalloprot_C"/>
</dbReference>
<evidence type="ECO:0000313" key="4">
    <source>
        <dbReference type="Proteomes" id="UP001576784"/>
    </source>
</evidence>
<evidence type="ECO:0000259" key="2">
    <source>
        <dbReference type="PROSITE" id="PS51704"/>
    </source>
</evidence>
<dbReference type="PANTHER" id="PTHR37957:SF1">
    <property type="entry name" value="PHYTASE-LIKE DOMAIN-CONTAINING PROTEIN"/>
    <property type="match status" value="1"/>
</dbReference>
<dbReference type="EMBL" id="JBHFNR010000032">
    <property type="protein sequence ID" value="MFB2892363.1"/>
    <property type="molecule type" value="Genomic_DNA"/>
</dbReference>
<dbReference type="SUPFAM" id="SSF51695">
    <property type="entry name" value="PLC-like phosphodiesterases"/>
    <property type="match status" value="1"/>
</dbReference>
<dbReference type="CDD" id="cd08602">
    <property type="entry name" value="GDPD_ScGlpQ1_like"/>
    <property type="match status" value="1"/>
</dbReference>
<dbReference type="Pfam" id="PF03009">
    <property type="entry name" value="GDPD"/>
    <property type="match status" value="1"/>
</dbReference>
<dbReference type="Pfam" id="PF13449">
    <property type="entry name" value="Phytase-like"/>
    <property type="match status" value="3"/>
</dbReference>
<dbReference type="Pfam" id="PF01663">
    <property type="entry name" value="Phosphodiest"/>
    <property type="match status" value="2"/>
</dbReference>
<keyword evidence="4" id="KW-1185">Reference proteome</keyword>
<dbReference type="InterPro" id="IPR002591">
    <property type="entry name" value="Phosphodiest/P_Trfase"/>
</dbReference>
<evidence type="ECO:0000313" key="3">
    <source>
        <dbReference type="EMBL" id="MFB2892363.1"/>
    </source>
</evidence>
<dbReference type="RefSeq" id="WP_413262035.1">
    <property type="nucleotide sequence ID" value="NZ_JBHFNR010000032.1"/>
</dbReference>
<dbReference type="Proteomes" id="UP001576784">
    <property type="component" value="Unassembled WGS sequence"/>
</dbReference>
<dbReference type="Gene3D" id="3.20.20.190">
    <property type="entry name" value="Phosphatidylinositol (PI) phosphodiesterase"/>
    <property type="match status" value="1"/>
</dbReference>
<dbReference type="Gene3D" id="2.150.10.10">
    <property type="entry name" value="Serralysin-like metalloprotease, C-terminal"/>
    <property type="match status" value="1"/>
</dbReference>
<feature type="domain" description="GP-PDE" evidence="2">
    <location>
        <begin position="864"/>
        <end position="1188"/>
    </location>
</feature>
<dbReference type="SUPFAM" id="SSF53649">
    <property type="entry name" value="Alkaline phosphatase-like"/>
    <property type="match status" value="1"/>
</dbReference>
<dbReference type="InterPro" id="IPR030395">
    <property type="entry name" value="GP_PDE_dom"/>
</dbReference>
<dbReference type="InterPro" id="IPR017946">
    <property type="entry name" value="PLC-like_Pdiesterase_TIM-brl"/>
</dbReference>
<dbReference type="PROSITE" id="PS51704">
    <property type="entry name" value="GP_PDE"/>
    <property type="match status" value="1"/>
</dbReference>
<feature type="region of interest" description="Disordered" evidence="1">
    <location>
        <begin position="1754"/>
        <end position="1773"/>
    </location>
</feature>
<dbReference type="InterPro" id="IPR017850">
    <property type="entry name" value="Alkaline_phosphatase_core_sf"/>
</dbReference>
<dbReference type="Pfam" id="PF00353">
    <property type="entry name" value="HemolysinCabind"/>
    <property type="match status" value="1"/>
</dbReference>
<evidence type="ECO:0000256" key="1">
    <source>
        <dbReference type="SAM" id="MobiDB-lite"/>
    </source>
</evidence>
<dbReference type="PANTHER" id="PTHR37957">
    <property type="entry name" value="BLR7070 PROTEIN"/>
    <property type="match status" value="1"/>
</dbReference>
<gene>
    <name evidence="3" type="ORF">ACE1CI_05390</name>
</gene>
<accession>A0ABV4XL01</accession>
<dbReference type="Gene3D" id="3.40.720.10">
    <property type="entry name" value="Alkaline Phosphatase, subunit A"/>
    <property type="match status" value="2"/>
</dbReference>
<dbReference type="SUPFAM" id="SSF51120">
    <property type="entry name" value="beta-Roll"/>
    <property type="match status" value="1"/>
</dbReference>